<dbReference type="InterPro" id="IPR018389">
    <property type="entry name" value="DctP_fam"/>
</dbReference>
<dbReference type="CDD" id="cd13670">
    <property type="entry name" value="PBP2_TRAP_Tp0957_like"/>
    <property type="match status" value="1"/>
</dbReference>
<keyword evidence="3 4" id="KW-0732">Signal</keyword>
<sequence>MPKRLLILLLLLIPATQIHATTLKIATLAPDGTSWMNMLRSGAKELEQRTDGRVKLRFYPGGVMGNDNSVLRKIRIGQLHGGALTAGGLAAIYPDIQIYSFPFLFRSFAEVDFVRERMDPLLMAGLKKAGFVSYGISEGGFAYLMSQQPLGNVEQLLKRKIWTPEGDQISLSAFQSIGVSPVPLPLTDVLTGLQTGLIDTVGSSPSGAIALQWHTRIKYVADIPLIYLYGTLVIREQALKNIAPDDRKILREVMADRFRQINQQIRNDNLGARQVLEQRGIQFHQPKDGERESWQQLIGKVEAELKKENQLDPVLFQQIQQLLDDFRKTQR</sequence>
<evidence type="ECO:0000313" key="5">
    <source>
        <dbReference type="EMBL" id="PLX60064.1"/>
    </source>
</evidence>
<protein>
    <submittedName>
        <fullName evidence="5">C4-dicarboxylate ABC transporter</fullName>
    </submittedName>
</protein>
<name>A0A2N6CSJ8_9GAMM</name>
<comment type="similarity">
    <text evidence="1">Belongs to the bacterial solute-binding protein 7 family.</text>
</comment>
<reference evidence="5 6" key="1">
    <citation type="submission" date="2017-11" db="EMBL/GenBank/DDBJ databases">
        <title>Genome-resolved metagenomics identifies genetic mobility, metabolic interactions, and unexpected diversity in perchlorate-reducing communities.</title>
        <authorList>
            <person name="Barnum T.P."/>
            <person name="Figueroa I.A."/>
            <person name="Carlstrom C.I."/>
            <person name="Lucas L.N."/>
            <person name="Engelbrektson A.L."/>
            <person name="Coates J.D."/>
        </authorList>
    </citation>
    <scope>NUCLEOTIDE SEQUENCE [LARGE SCALE GENOMIC DNA]</scope>
    <source>
        <strain evidence="5">BM301</strain>
    </source>
</reference>
<evidence type="ECO:0000256" key="4">
    <source>
        <dbReference type="SAM" id="SignalP"/>
    </source>
</evidence>
<dbReference type="GO" id="GO:0055085">
    <property type="term" value="P:transmembrane transport"/>
    <property type="evidence" value="ECO:0007669"/>
    <property type="project" value="InterPro"/>
</dbReference>
<dbReference type="Proteomes" id="UP000235015">
    <property type="component" value="Unassembled WGS sequence"/>
</dbReference>
<dbReference type="STRING" id="1111735.GCA_000428045_00360"/>
<dbReference type="AlphaFoldDB" id="A0A2N6CSJ8"/>
<dbReference type="PANTHER" id="PTHR33376">
    <property type="match status" value="1"/>
</dbReference>
<dbReference type="PANTHER" id="PTHR33376:SF7">
    <property type="entry name" value="C4-DICARBOXYLATE-BINDING PROTEIN DCTB"/>
    <property type="match status" value="1"/>
</dbReference>
<dbReference type="Pfam" id="PF03480">
    <property type="entry name" value="DctP"/>
    <property type="match status" value="1"/>
</dbReference>
<keyword evidence="2" id="KW-0813">Transport</keyword>
<accession>A0A2N6CSJ8</accession>
<evidence type="ECO:0000313" key="6">
    <source>
        <dbReference type="Proteomes" id="UP000235015"/>
    </source>
</evidence>
<organism evidence="5 6">
    <name type="scientific">Sedimenticola selenatireducens</name>
    <dbReference type="NCBI Taxonomy" id="191960"/>
    <lineage>
        <taxon>Bacteria</taxon>
        <taxon>Pseudomonadati</taxon>
        <taxon>Pseudomonadota</taxon>
        <taxon>Gammaproteobacteria</taxon>
        <taxon>Chromatiales</taxon>
        <taxon>Sedimenticolaceae</taxon>
        <taxon>Sedimenticola</taxon>
    </lineage>
</organism>
<gene>
    <name evidence="5" type="ORF">C0630_17145</name>
</gene>
<feature type="signal peptide" evidence="4">
    <location>
        <begin position="1"/>
        <end position="20"/>
    </location>
</feature>
<feature type="chain" id="PRO_5014853275" evidence="4">
    <location>
        <begin position="21"/>
        <end position="331"/>
    </location>
</feature>
<dbReference type="EMBL" id="PKUN01000028">
    <property type="protein sequence ID" value="PLX60064.1"/>
    <property type="molecule type" value="Genomic_DNA"/>
</dbReference>
<evidence type="ECO:0000256" key="1">
    <source>
        <dbReference type="ARBA" id="ARBA00009023"/>
    </source>
</evidence>
<evidence type="ECO:0000256" key="3">
    <source>
        <dbReference type="ARBA" id="ARBA00022729"/>
    </source>
</evidence>
<dbReference type="RefSeq" id="WP_273440745.1">
    <property type="nucleotide sequence ID" value="NZ_PKUN01000028.1"/>
</dbReference>
<comment type="caution">
    <text evidence="5">The sequence shown here is derived from an EMBL/GenBank/DDBJ whole genome shotgun (WGS) entry which is preliminary data.</text>
</comment>
<evidence type="ECO:0000256" key="2">
    <source>
        <dbReference type="ARBA" id="ARBA00022448"/>
    </source>
</evidence>
<dbReference type="NCBIfam" id="NF037995">
    <property type="entry name" value="TRAP_S1"/>
    <property type="match status" value="1"/>
</dbReference>
<dbReference type="Gene3D" id="3.40.190.170">
    <property type="entry name" value="Bacterial extracellular solute-binding protein, family 7"/>
    <property type="match status" value="1"/>
</dbReference>
<dbReference type="InterPro" id="IPR038404">
    <property type="entry name" value="TRAP_DctP_sf"/>
</dbReference>
<proteinExistence type="inferred from homology"/>